<dbReference type="HOGENOM" id="CLU_3344402_0_0_7"/>
<protein>
    <submittedName>
        <fullName evidence="1">Uncharacterized protein</fullName>
    </submittedName>
</protein>
<dbReference type="Proteomes" id="UP000008387">
    <property type="component" value="Chromosome"/>
</dbReference>
<organism evidence="1 2">
    <name type="scientific">Helicobacter bizzozeronii (strain CIII-1)</name>
    <dbReference type="NCBI Taxonomy" id="1002804"/>
    <lineage>
        <taxon>Bacteria</taxon>
        <taxon>Pseudomonadati</taxon>
        <taxon>Campylobacterota</taxon>
        <taxon>Epsilonproteobacteria</taxon>
        <taxon>Campylobacterales</taxon>
        <taxon>Helicobacteraceae</taxon>
        <taxon>Helicobacter</taxon>
    </lineage>
</organism>
<proteinExistence type="predicted"/>
<evidence type="ECO:0000313" key="2">
    <source>
        <dbReference type="Proteomes" id="UP000008387"/>
    </source>
</evidence>
<dbReference type="STRING" id="1002804.HBZC1_16850"/>
<dbReference type="AlphaFoldDB" id="F8KPE7"/>
<accession>F8KPE7</accession>
<reference evidence="1 2" key="1">
    <citation type="journal article" date="2011" name="J. Bacteriol.">
        <title>Genome sequence of Helicobacter bizzozeronii strain CIII-1, an isolate from human gastric mucosa.</title>
        <authorList>
            <person name="Schott T."/>
            <person name="Rossi M."/>
            <person name="Hanninen M.L."/>
        </authorList>
    </citation>
    <scope>NUCLEOTIDE SEQUENCE [LARGE SCALE GENOMIC DNA]</scope>
    <source>
        <strain evidence="1 2">CIII-1</strain>
    </source>
</reference>
<gene>
    <name evidence="1" type="ordered locus">HBZC1_16850</name>
</gene>
<sequence length="37" mass="4266">MSVQWQESEPEAFNEELGKIAIVEERYPQKLAQTTGK</sequence>
<keyword evidence="2" id="KW-1185">Reference proteome</keyword>
<dbReference type="EMBL" id="FR871757">
    <property type="protein sequence ID" value="CCB80671.1"/>
    <property type="molecule type" value="Genomic_DNA"/>
</dbReference>
<name>F8KPE7_HELBC</name>
<evidence type="ECO:0000313" key="1">
    <source>
        <dbReference type="EMBL" id="CCB80671.1"/>
    </source>
</evidence>
<dbReference type="KEGG" id="hbi:HBZC1_16850"/>